<dbReference type="InterPro" id="IPR056475">
    <property type="entry name" value="GBD_Hemicentin/VWA7"/>
</dbReference>
<organism evidence="2 3">
    <name type="scientific">Ilyodon furcidens</name>
    <name type="common">goldbreast splitfin</name>
    <dbReference type="NCBI Taxonomy" id="33524"/>
    <lineage>
        <taxon>Eukaryota</taxon>
        <taxon>Metazoa</taxon>
        <taxon>Chordata</taxon>
        <taxon>Craniata</taxon>
        <taxon>Vertebrata</taxon>
        <taxon>Euteleostomi</taxon>
        <taxon>Actinopterygii</taxon>
        <taxon>Neopterygii</taxon>
        <taxon>Teleostei</taxon>
        <taxon>Neoteleostei</taxon>
        <taxon>Acanthomorphata</taxon>
        <taxon>Ovalentaria</taxon>
        <taxon>Atherinomorphae</taxon>
        <taxon>Cyprinodontiformes</taxon>
        <taxon>Goodeidae</taxon>
        <taxon>Ilyodon</taxon>
    </lineage>
</organism>
<gene>
    <name evidence="2" type="ORF">ILYODFUR_008453</name>
</gene>
<name>A0ABV0T6C5_9TELE</name>
<dbReference type="EMBL" id="JAHRIQ010023739">
    <property type="protein sequence ID" value="MEQ2228405.1"/>
    <property type="molecule type" value="Genomic_DNA"/>
</dbReference>
<evidence type="ECO:0000313" key="3">
    <source>
        <dbReference type="Proteomes" id="UP001482620"/>
    </source>
</evidence>
<evidence type="ECO:0000259" key="1">
    <source>
        <dbReference type="Pfam" id="PF23560"/>
    </source>
</evidence>
<protein>
    <recommendedName>
        <fullName evidence="1">Hemicentin/VWA7 galactose-binding domain-containing protein</fullName>
    </recommendedName>
</protein>
<feature type="domain" description="Hemicentin/VWA7 galactose-binding" evidence="1">
    <location>
        <begin position="6"/>
        <end position="61"/>
    </location>
</feature>
<reference evidence="2 3" key="1">
    <citation type="submission" date="2021-06" db="EMBL/GenBank/DDBJ databases">
        <authorList>
            <person name="Palmer J.M."/>
        </authorList>
    </citation>
    <scope>NUCLEOTIDE SEQUENCE [LARGE SCALE GENOMIC DNA]</scope>
    <source>
        <strain evidence="3">if_2019</strain>
        <tissue evidence="2">Muscle</tissue>
    </source>
</reference>
<accession>A0ABV0T6C5</accession>
<proteinExistence type="predicted"/>
<evidence type="ECO:0000313" key="2">
    <source>
        <dbReference type="EMBL" id="MEQ2228405.1"/>
    </source>
</evidence>
<dbReference type="Proteomes" id="UP001482620">
    <property type="component" value="Unassembled WGS sequence"/>
</dbReference>
<comment type="caution">
    <text evidence="2">The sequence shown here is derived from an EMBL/GenBank/DDBJ whole genome shotgun (WGS) entry which is preliminary data.</text>
</comment>
<sequence length="107" mass="11937">MSSQLSDQSQSILRERGHLAELQQFQGLYRVKLLPPVQAGQWNLQAKSDDHLTFSVIGDSSVDFLYYFATVTNETHPGLARVEGSPVAGEALIIYWVVLCNSDIQKN</sequence>
<keyword evidence="3" id="KW-1185">Reference proteome</keyword>
<dbReference type="Pfam" id="PF23560">
    <property type="entry name" value="GBD_Hemicentin"/>
    <property type="match status" value="1"/>
</dbReference>